<dbReference type="PRINTS" id="PR00079">
    <property type="entry name" value="G6PDHDRGNASE"/>
</dbReference>
<dbReference type="OrthoDB" id="9802739at2"/>
<feature type="binding site" evidence="6">
    <location>
        <position position="157"/>
    </location>
    <ligand>
        <name>substrate</name>
    </ligand>
</feature>
<evidence type="ECO:0000256" key="1">
    <source>
        <dbReference type="ARBA" id="ARBA00004937"/>
    </source>
</evidence>
<dbReference type="Proteomes" id="UP000324209">
    <property type="component" value="Chromosome"/>
</dbReference>
<dbReference type="Pfam" id="PF02781">
    <property type="entry name" value="G6PD_C"/>
    <property type="match status" value="1"/>
</dbReference>
<organism evidence="9 10">
    <name type="scientific">Oceanispirochaeta crateris</name>
    <dbReference type="NCBI Taxonomy" id="2518645"/>
    <lineage>
        <taxon>Bacteria</taxon>
        <taxon>Pseudomonadati</taxon>
        <taxon>Spirochaetota</taxon>
        <taxon>Spirochaetia</taxon>
        <taxon>Spirochaetales</taxon>
        <taxon>Spirochaetaceae</taxon>
        <taxon>Oceanispirochaeta</taxon>
    </lineage>
</organism>
<dbReference type="HAMAP" id="MF_00966">
    <property type="entry name" value="G6PD"/>
    <property type="match status" value="1"/>
</dbReference>
<dbReference type="EC" id="1.1.1.49" evidence="6"/>
<dbReference type="NCBIfam" id="TIGR00871">
    <property type="entry name" value="zwf"/>
    <property type="match status" value="1"/>
</dbReference>
<feature type="binding site" evidence="6">
    <location>
        <position position="46"/>
    </location>
    <ligand>
        <name>NADP(+)</name>
        <dbReference type="ChEBI" id="CHEBI:58349"/>
    </ligand>
</feature>
<dbReference type="GO" id="GO:0005829">
    <property type="term" value="C:cytosol"/>
    <property type="evidence" value="ECO:0007669"/>
    <property type="project" value="TreeGrafter"/>
</dbReference>
<keyword evidence="5 6" id="KW-0119">Carbohydrate metabolism</keyword>
<comment type="caution">
    <text evidence="6">Lacks conserved residue(s) required for the propagation of feature annotation.</text>
</comment>
<evidence type="ECO:0000256" key="5">
    <source>
        <dbReference type="ARBA" id="ARBA00023277"/>
    </source>
</evidence>
<dbReference type="PANTHER" id="PTHR23429">
    <property type="entry name" value="GLUCOSE-6-PHOSPHATE 1-DEHYDROGENASE G6PD"/>
    <property type="match status" value="1"/>
</dbReference>
<dbReference type="InterPro" id="IPR036291">
    <property type="entry name" value="NAD(P)-bd_dom_sf"/>
</dbReference>
<feature type="binding site" evidence="6">
    <location>
        <position position="303"/>
    </location>
    <ligand>
        <name>substrate</name>
    </ligand>
</feature>
<evidence type="ECO:0000256" key="6">
    <source>
        <dbReference type="HAMAP-Rule" id="MF_00966"/>
    </source>
</evidence>
<dbReference type="InterPro" id="IPR001282">
    <property type="entry name" value="G6P_DH"/>
</dbReference>
<dbReference type="InterPro" id="IPR022674">
    <property type="entry name" value="G6P_DH_NAD-bd"/>
</dbReference>
<feature type="domain" description="Glucose-6-phosphate dehydrogenase NAD-binding" evidence="7">
    <location>
        <begin position="9"/>
        <end position="162"/>
    </location>
</feature>
<dbReference type="Gene3D" id="3.30.360.10">
    <property type="entry name" value="Dihydrodipicolinate Reductase, domain 2"/>
    <property type="match status" value="1"/>
</dbReference>
<evidence type="ECO:0000256" key="2">
    <source>
        <dbReference type="ARBA" id="ARBA00022526"/>
    </source>
</evidence>
<dbReference type="Gene3D" id="3.40.50.720">
    <property type="entry name" value="NAD(P)-binding Rossmann-like Domain"/>
    <property type="match status" value="1"/>
</dbReference>
<feature type="binding site" evidence="6">
    <location>
        <position position="210"/>
    </location>
    <ligand>
        <name>substrate</name>
    </ligand>
</feature>
<evidence type="ECO:0000259" key="7">
    <source>
        <dbReference type="Pfam" id="PF00479"/>
    </source>
</evidence>
<comment type="pathway">
    <text evidence="1 6">Carbohydrate degradation; pentose phosphate pathway; D-ribulose 5-phosphate from D-glucose 6-phosphate (oxidative stage): step 1/3.</text>
</comment>
<feature type="domain" description="Glucose-6-phosphate dehydrogenase C-terminal" evidence="8">
    <location>
        <begin position="164"/>
        <end position="411"/>
    </location>
</feature>
<feature type="binding site" evidence="6">
    <location>
        <position position="191"/>
    </location>
    <ligand>
        <name>substrate</name>
    </ligand>
</feature>
<dbReference type="GO" id="GO:0004345">
    <property type="term" value="F:glucose-6-phosphate dehydrogenase activity"/>
    <property type="evidence" value="ECO:0007669"/>
    <property type="project" value="UniProtKB-UniRule"/>
</dbReference>
<proteinExistence type="inferred from homology"/>
<comment type="function">
    <text evidence="6">Catalyzes the oxidation of glucose 6-phosphate to 6-phosphogluconolactone.</text>
</comment>
<evidence type="ECO:0000313" key="10">
    <source>
        <dbReference type="Proteomes" id="UP000324209"/>
    </source>
</evidence>
<accession>A0A5C1QIL3</accession>
<dbReference type="GO" id="GO:0006006">
    <property type="term" value="P:glucose metabolic process"/>
    <property type="evidence" value="ECO:0007669"/>
    <property type="project" value="UniProtKB-KW"/>
</dbReference>
<dbReference type="UniPathway" id="UPA00115">
    <property type="reaction ID" value="UER00408"/>
</dbReference>
<evidence type="ECO:0000256" key="4">
    <source>
        <dbReference type="ARBA" id="ARBA00023002"/>
    </source>
</evidence>
<keyword evidence="3 6" id="KW-0521">NADP</keyword>
<sequence>MSIRKSAIVIMGASGDLAHRKLIPAIVKLYEEGIIEKNCSVLGNGRSEFSDETFRDKIGLTAPYRNMFHYHQGMEGLYDKVLSMGKFDQIIVFMALPPRVYGSTAEQLHKQGFRDNVRLIIEKPFGTDLKTARELNIKLKQYYSEKQIYRIDHYLAKESIQNILVFRFANNIFYPVWNNGFIESIQISAFEELGVESRGDYFDSSGIIRDMIQNHLFQLLALLTMEAPVSLKPEEIRLQKMAILKALEIKECKIKQYEGYQKEPKIPSDSETETYAEMKLEINNFRWTGVPIYIRTGKAVGEKMTTIAITLKKVPRLLFNENDELEKNKILIQIQPDSSIIIDHSTKIPGTDRDITTTDMDFCYSSSYEGNVPEAYQKLLHDALKGDQTLFVSAEETELSWEKIEPFLDMGNPGLYRRGRIPQSDLDADWVDMSKYSSACH</sequence>
<dbReference type="InterPro" id="IPR022675">
    <property type="entry name" value="G6P_DH_C"/>
</dbReference>
<dbReference type="SUPFAM" id="SSF55347">
    <property type="entry name" value="Glyceraldehyde-3-phosphate dehydrogenase-like, C-terminal domain"/>
    <property type="match status" value="1"/>
</dbReference>
<dbReference type="PIRSF" id="PIRSF000110">
    <property type="entry name" value="G6PD"/>
    <property type="match status" value="1"/>
</dbReference>
<dbReference type="Pfam" id="PF00479">
    <property type="entry name" value="G6PD_N"/>
    <property type="match status" value="1"/>
</dbReference>
<name>A0A5C1QIL3_9SPIO</name>
<feature type="binding site" evidence="6">
    <location>
        <position position="298"/>
    </location>
    <ligand>
        <name>substrate</name>
    </ligand>
</feature>
<comment type="catalytic activity">
    <reaction evidence="6">
        <text>D-glucose 6-phosphate + NADP(+) = 6-phospho-D-glucono-1,5-lactone + NADPH + H(+)</text>
        <dbReference type="Rhea" id="RHEA:15841"/>
        <dbReference type="ChEBI" id="CHEBI:15378"/>
        <dbReference type="ChEBI" id="CHEBI:57783"/>
        <dbReference type="ChEBI" id="CHEBI:57955"/>
        <dbReference type="ChEBI" id="CHEBI:58349"/>
        <dbReference type="ChEBI" id="CHEBI:61548"/>
        <dbReference type="EC" id="1.1.1.49"/>
    </reaction>
</comment>
<dbReference type="RefSeq" id="WP_149485511.1">
    <property type="nucleotide sequence ID" value="NZ_CP036150.1"/>
</dbReference>
<dbReference type="KEGG" id="ock:EXM22_05290"/>
<dbReference type="EMBL" id="CP036150">
    <property type="protein sequence ID" value="QEN07431.1"/>
    <property type="molecule type" value="Genomic_DNA"/>
</dbReference>
<keyword evidence="4 6" id="KW-0560">Oxidoreductase</keyword>
<evidence type="ECO:0000259" key="8">
    <source>
        <dbReference type="Pfam" id="PF02781"/>
    </source>
</evidence>
<dbReference type="AlphaFoldDB" id="A0A5C1QIL3"/>
<feature type="binding site" evidence="6">
    <location>
        <position position="123"/>
    </location>
    <ligand>
        <name>NADP(+)</name>
        <dbReference type="ChEBI" id="CHEBI:58349"/>
    </ligand>
</feature>
<evidence type="ECO:0000256" key="3">
    <source>
        <dbReference type="ARBA" id="ARBA00022857"/>
    </source>
</evidence>
<keyword evidence="2 6" id="KW-0313">Glucose metabolism</keyword>
<feature type="binding site" evidence="6">
    <location>
        <position position="153"/>
    </location>
    <ligand>
        <name>substrate</name>
    </ligand>
</feature>
<reference evidence="9 10" key="1">
    <citation type="submission" date="2019-02" db="EMBL/GenBank/DDBJ databases">
        <title>Complete Genome Sequence and Methylome Analysis of free living Spirochaetas.</title>
        <authorList>
            <person name="Fomenkov A."/>
            <person name="Dubinina G."/>
            <person name="Leshcheva N."/>
            <person name="Mikheeva N."/>
            <person name="Grabovich M."/>
            <person name="Vincze T."/>
            <person name="Roberts R.J."/>
        </authorList>
    </citation>
    <scope>NUCLEOTIDE SEQUENCE [LARGE SCALE GENOMIC DNA]</scope>
    <source>
        <strain evidence="9 10">K2</strain>
    </source>
</reference>
<comment type="similarity">
    <text evidence="6">Belongs to the glucose-6-phosphate dehydrogenase family.</text>
</comment>
<dbReference type="SUPFAM" id="SSF51735">
    <property type="entry name" value="NAD(P)-binding Rossmann-fold domains"/>
    <property type="match status" value="1"/>
</dbReference>
<dbReference type="PANTHER" id="PTHR23429:SF0">
    <property type="entry name" value="GLUCOSE-6-PHOSPHATE 1-DEHYDROGENASE"/>
    <property type="match status" value="1"/>
</dbReference>
<feature type="active site" description="Proton acceptor" evidence="6">
    <location>
        <position position="215"/>
    </location>
</feature>
<dbReference type="GO" id="GO:0009051">
    <property type="term" value="P:pentose-phosphate shunt, oxidative branch"/>
    <property type="evidence" value="ECO:0007669"/>
    <property type="project" value="TreeGrafter"/>
</dbReference>
<dbReference type="GO" id="GO:0050661">
    <property type="term" value="F:NADP binding"/>
    <property type="evidence" value="ECO:0007669"/>
    <property type="project" value="UniProtKB-UniRule"/>
</dbReference>
<gene>
    <name evidence="6 9" type="primary">zwf</name>
    <name evidence="9" type="ORF">EXM22_05290</name>
</gene>
<evidence type="ECO:0000313" key="9">
    <source>
        <dbReference type="EMBL" id="QEN07431.1"/>
    </source>
</evidence>
<keyword evidence="10" id="KW-1185">Reference proteome</keyword>
<protein>
    <recommendedName>
        <fullName evidence="6">Glucose-6-phosphate 1-dehydrogenase</fullName>
        <shortName evidence="6">G6PD</shortName>
        <ecNumber evidence="6">1.1.1.49</ecNumber>
    </recommendedName>
</protein>